<dbReference type="EMBL" id="CAEZTM010000042">
    <property type="protein sequence ID" value="CAB4574279.1"/>
    <property type="molecule type" value="Genomic_DNA"/>
</dbReference>
<organism evidence="4">
    <name type="scientific">freshwater metagenome</name>
    <dbReference type="NCBI Taxonomy" id="449393"/>
    <lineage>
        <taxon>unclassified sequences</taxon>
        <taxon>metagenomes</taxon>
        <taxon>ecological metagenomes</taxon>
    </lineage>
</organism>
<name>A0A6J6JNN8_9ZZZZ</name>
<evidence type="ECO:0000259" key="2">
    <source>
        <dbReference type="Pfam" id="PF13460"/>
    </source>
</evidence>
<dbReference type="Pfam" id="PF13460">
    <property type="entry name" value="NAD_binding_10"/>
    <property type="match status" value="1"/>
</dbReference>
<feature type="domain" description="NAD(P)-binding" evidence="2">
    <location>
        <begin position="36"/>
        <end position="140"/>
    </location>
</feature>
<evidence type="ECO:0000313" key="4">
    <source>
        <dbReference type="EMBL" id="CAB4639051.1"/>
    </source>
</evidence>
<reference evidence="4" key="1">
    <citation type="submission" date="2020-05" db="EMBL/GenBank/DDBJ databases">
        <authorList>
            <person name="Chiriac C."/>
            <person name="Salcher M."/>
            <person name="Ghai R."/>
            <person name="Kavagutti S V."/>
        </authorList>
    </citation>
    <scope>NUCLEOTIDE SEQUENCE</scope>
</reference>
<dbReference type="SUPFAM" id="SSF51735">
    <property type="entry name" value="NAD(P)-binding Rossmann-fold domains"/>
    <property type="match status" value="1"/>
</dbReference>
<sequence length="253" mass="26891">MKIAVAGGTGLVGRFAVTAAEGQGHEVLVLSRGTGIDLTSGEGVMEALTGVDVVIDVTNTAAVSSESARKFFATVTDNLLRAEAATGVKHHVALSIVGIDKIDDGYYAGKLAQEQTIAQGTVPYTIVRATQFHEFATQQMGRIPGPIALLPRCLMRPVSAREVGRYLLDIAEGEPRRRAQDLVGPRNEVLADLARKQVSFDGVKKLVLEFPLPGIFGRGLASGDLRGGGETLVGETTFDDWLGSQDRHIKPIS</sequence>
<dbReference type="InterPro" id="IPR051164">
    <property type="entry name" value="NmrA-like_oxidored"/>
</dbReference>
<accession>A0A6J6JNN8</accession>
<dbReference type="PANTHER" id="PTHR42748:SF3">
    <property type="entry name" value="BLL4366 PROTEIN"/>
    <property type="match status" value="1"/>
</dbReference>
<dbReference type="InterPro" id="IPR016040">
    <property type="entry name" value="NAD(P)-bd_dom"/>
</dbReference>
<proteinExistence type="predicted"/>
<evidence type="ECO:0000256" key="1">
    <source>
        <dbReference type="ARBA" id="ARBA00022857"/>
    </source>
</evidence>
<keyword evidence="1" id="KW-0521">NADP</keyword>
<evidence type="ECO:0000313" key="3">
    <source>
        <dbReference type="EMBL" id="CAB4574279.1"/>
    </source>
</evidence>
<protein>
    <submittedName>
        <fullName evidence="4">Unannotated protein</fullName>
    </submittedName>
</protein>
<dbReference type="AlphaFoldDB" id="A0A6J6JNN8"/>
<gene>
    <name evidence="3" type="ORF">UFOPK1684_00945</name>
    <name evidence="4" type="ORF">UFOPK2158_00412</name>
</gene>
<dbReference type="InterPro" id="IPR036291">
    <property type="entry name" value="NAD(P)-bd_dom_sf"/>
</dbReference>
<dbReference type="Gene3D" id="3.40.50.720">
    <property type="entry name" value="NAD(P)-binding Rossmann-like Domain"/>
    <property type="match status" value="1"/>
</dbReference>
<dbReference type="PANTHER" id="PTHR42748">
    <property type="entry name" value="NITROGEN METABOLITE REPRESSION PROTEIN NMRA FAMILY MEMBER"/>
    <property type="match status" value="1"/>
</dbReference>
<dbReference type="EMBL" id="CAEZVY010000030">
    <property type="protein sequence ID" value="CAB4639051.1"/>
    <property type="molecule type" value="Genomic_DNA"/>
</dbReference>